<evidence type="ECO:0000313" key="2">
    <source>
        <dbReference type="Proteomes" id="UP001056120"/>
    </source>
</evidence>
<dbReference type="Proteomes" id="UP001056120">
    <property type="component" value="Linkage Group LG14"/>
</dbReference>
<dbReference type="EMBL" id="CM042031">
    <property type="protein sequence ID" value="KAI3785837.1"/>
    <property type="molecule type" value="Genomic_DNA"/>
</dbReference>
<keyword evidence="2" id="KW-1185">Reference proteome</keyword>
<accession>A0ACB9GR15</accession>
<evidence type="ECO:0000313" key="1">
    <source>
        <dbReference type="EMBL" id="KAI3785837.1"/>
    </source>
</evidence>
<protein>
    <submittedName>
        <fullName evidence="1">Uncharacterized protein</fullName>
    </submittedName>
</protein>
<reference evidence="2" key="1">
    <citation type="journal article" date="2022" name="Mol. Ecol. Resour.">
        <title>The genomes of chicory, endive, great burdock and yacon provide insights into Asteraceae palaeo-polyploidization history and plant inulin production.</title>
        <authorList>
            <person name="Fan W."/>
            <person name="Wang S."/>
            <person name="Wang H."/>
            <person name="Wang A."/>
            <person name="Jiang F."/>
            <person name="Liu H."/>
            <person name="Zhao H."/>
            <person name="Xu D."/>
            <person name="Zhang Y."/>
        </authorList>
    </citation>
    <scope>NUCLEOTIDE SEQUENCE [LARGE SCALE GENOMIC DNA]</scope>
    <source>
        <strain evidence="2">cv. Yunnan</strain>
    </source>
</reference>
<reference evidence="1 2" key="2">
    <citation type="journal article" date="2022" name="Mol. Ecol. Resour.">
        <title>The genomes of chicory, endive, great burdock and yacon provide insights into Asteraceae paleo-polyploidization history and plant inulin production.</title>
        <authorList>
            <person name="Fan W."/>
            <person name="Wang S."/>
            <person name="Wang H."/>
            <person name="Wang A."/>
            <person name="Jiang F."/>
            <person name="Liu H."/>
            <person name="Zhao H."/>
            <person name="Xu D."/>
            <person name="Zhang Y."/>
        </authorList>
    </citation>
    <scope>NUCLEOTIDE SEQUENCE [LARGE SCALE GENOMIC DNA]</scope>
    <source>
        <strain evidence="2">cv. Yunnan</strain>
        <tissue evidence="1">Leaves</tissue>
    </source>
</reference>
<name>A0ACB9GR15_9ASTR</name>
<proteinExistence type="predicted"/>
<gene>
    <name evidence="1" type="ORF">L1987_44963</name>
</gene>
<sequence length="86" mass="9007">MKGYPICPGGKACCFLLLGLGSKPINCNFLGFPSIASHIPYAFLVSLASTFSSSSSSSSSSSFTFFLTSHLLLSMVASTFSSSFDD</sequence>
<comment type="caution">
    <text evidence="1">The sequence shown here is derived from an EMBL/GenBank/DDBJ whole genome shotgun (WGS) entry which is preliminary data.</text>
</comment>
<organism evidence="1 2">
    <name type="scientific">Smallanthus sonchifolius</name>
    <dbReference type="NCBI Taxonomy" id="185202"/>
    <lineage>
        <taxon>Eukaryota</taxon>
        <taxon>Viridiplantae</taxon>
        <taxon>Streptophyta</taxon>
        <taxon>Embryophyta</taxon>
        <taxon>Tracheophyta</taxon>
        <taxon>Spermatophyta</taxon>
        <taxon>Magnoliopsida</taxon>
        <taxon>eudicotyledons</taxon>
        <taxon>Gunneridae</taxon>
        <taxon>Pentapetalae</taxon>
        <taxon>asterids</taxon>
        <taxon>campanulids</taxon>
        <taxon>Asterales</taxon>
        <taxon>Asteraceae</taxon>
        <taxon>Asteroideae</taxon>
        <taxon>Heliantheae alliance</taxon>
        <taxon>Millerieae</taxon>
        <taxon>Smallanthus</taxon>
    </lineage>
</organism>